<dbReference type="AlphaFoldDB" id="A0A507DRK6"/>
<dbReference type="PANTHER" id="PTHR28075:SF1">
    <property type="entry name" value="DUF1748-DOMAIN-CONTAINING PROTEIN"/>
    <property type="match status" value="1"/>
</dbReference>
<evidence type="ECO:0008006" key="3">
    <source>
        <dbReference type="Google" id="ProtNLM"/>
    </source>
</evidence>
<dbReference type="PANTHER" id="PTHR28075">
    <property type="entry name" value="CHROMOSOME 16, WHOLE GENOME SHOTGUN SEQUENCE"/>
    <property type="match status" value="1"/>
</dbReference>
<dbReference type="Pfam" id="PF08520">
    <property type="entry name" value="Mitofissin"/>
    <property type="match status" value="1"/>
</dbReference>
<gene>
    <name evidence="1" type="ORF">PhCBS80983_g06058</name>
</gene>
<dbReference type="InterPro" id="IPR013726">
    <property type="entry name" value="Mitofissin"/>
</dbReference>
<dbReference type="Proteomes" id="UP000318582">
    <property type="component" value="Unassembled WGS sequence"/>
</dbReference>
<name>A0A507DRK6_9FUNG</name>
<dbReference type="GO" id="GO:0005737">
    <property type="term" value="C:cytoplasm"/>
    <property type="evidence" value="ECO:0007669"/>
    <property type="project" value="TreeGrafter"/>
</dbReference>
<dbReference type="EMBL" id="QEAQ01000172">
    <property type="protein sequence ID" value="TPX54101.1"/>
    <property type="molecule type" value="Genomic_DNA"/>
</dbReference>
<organism evidence="1 2">
    <name type="scientific">Powellomyces hirtus</name>
    <dbReference type="NCBI Taxonomy" id="109895"/>
    <lineage>
        <taxon>Eukaryota</taxon>
        <taxon>Fungi</taxon>
        <taxon>Fungi incertae sedis</taxon>
        <taxon>Chytridiomycota</taxon>
        <taxon>Chytridiomycota incertae sedis</taxon>
        <taxon>Chytridiomycetes</taxon>
        <taxon>Spizellomycetales</taxon>
        <taxon>Powellomycetaceae</taxon>
        <taxon>Powellomyces</taxon>
    </lineage>
</organism>
<dbReference type="STRING" id="109895.A0A507DRK6"/>
<accession>A0A507DRK6</accession>
<reference evidence="1 2" key="1">
    <citation type="journal article" date="2019" name="Sci. Rep.">
        <title>Comparative genomics of chytrid fungi reveal insights into the obligate biotrophic and pathogenic lifestyle of Synchytrium endobioticum.</title>
        <authorList>
            <person name="van de Vossenberg B.T.L.H."/>
            <person name="Warris S."/>
            <person name="Nguyen H.D.T."/>
            <person name="van Gent-Pelzer M.P.E."/>
            <person name="Joly D.L."/>
            <person name="van de Geest H.C."/>
            <person name="Bonants P.J.M."/>
            <person name="Smith D.S."/>
            <person name="Levesque C.A."/>
            <person name="van der Lee T.A.J."/>
        </authorList>
    </citation>
    <scope>NUCLEOTIDE SEQUENCE [LARGE SCALE GENOMIC DNA]</scope>
    <source>
        <strain evidence="1 2">CBS 809.83</strain>
    </source>
</reference>
<comment type="caution">
    <text evidence="1">The sequence shown here is derived from an EMBL/GenBank/DDBJ whole genome shotgun (WGS) entry which is preliminary data.</text>
</comment>
<keyword evidence="2" id="KW-1185">Reference proteome</keyword>
<dbReference type="OrthoDB" id="16824at2759"/>
<evidence type="ECO:0000313" key="2">
    <source>
        <dbReference type="Proteomes" id="UP000318582"/>
    </source>
</evidence>
<proteinExistence type="predicted"/>
<evidence type="ECO:0000313" key="1">
    <source>
        <dbReference type="EMBL" id="TPX54101.1"/>
    </source>
</evidence>
<sequence length="74" mass="8439">MGRLLHYAFEAALLSTAFSGAKRAAGVEFDARKIENETARTVLFQYFRIGDWVIDTSASQLRKHTDYFVPVVRK</sequence>
<protein>
    <recommendedName>
        <fullName evidence="3">DUF1748-domain-containing protein</fullName>
    </recommendedName>
</protein>